<keyword evidence="3" id="KW-0408">Iron</keyword>
<dbReference type="PRINTS" id="PR00385">
    <property type="entry name" value="P450"/>
</dbReference>
<keyword evidence="3" id="KW-0349">Heme</keyword>
<dbReference type="SUPFAM" id="SSF48264">
    <property type="entry name" value="Cytochrome P450"/>
    <property type="match status" value="1"/>
</dbReference>
<comment type="cofactor">
    <cofactor evidence="1">
        <name>heme</name>
        <dbReference type="ChEBI" id="CHEBI:30413"/>
    </cofactor>
</comment>
<evidence type="ECO:0000313" key="5">
    <source>
        <dbReference type="Proteomes" id="UP001596409"/>
    </source>
</evidence>
<dbReference type="PRINTS" id="PR00463">
    <property type="entry name" value="EP450I"/>
</dbReference>
<keyword evidence="3" id="KW-0479">Metal-binding</keyword>
<dbReference type="PANTHER" id="PTHR24305:SF166">
    <property type="entry name" value="CYTOCHROME P450 12A4, MITOCHONDRIAL-RELATED"/>
    <property type="match status" value="1"/>
</dbReference>
<dbReference type="InterPro" id="IPR002401">
    <property type="entry name" value="Cyt_P450_E_grp-I"/>
</dbReference>
<name>A0ABW2EBP4_9ACTN</name>
<protein>
    <submittedName>
        <fullName evidence="4">Cytochrome P450</fullName>
    </submittedName>
</protein>
<sequence length="443" mass="49072">MPLLGHAIQLMRDNLGFIASLRTNYGPVVEIVIQPGTRTLVVQDPGLVRTMLTDLGPSLDKGRFFEKMGQLLGDSVVTAAGQEHVRRRRQLQPAFARPEIARYVDIMRERTTAAVDSWTPGRPLDVREAMVGLSLDMLARTVFSGSLDETTFGRLREDLSVVMNGVGIRIMLPDWAERLPLPFNRRFTAARDAVRATVERAVAELEASGQDTGDMLSLLLRTTDEETGRPLTGHQISSEILTLAVAGTETTASVLSWVLYELARHPDIERRVLAELDAVLGGRPVTFEDLPRLAFLNRVIRETLRLHHTGWLVTRRTVTRTRLGPWSVPAGTELAYCQHALHRDPALFPDPLTFDPDRWLDAAQTEALTSGAFLPFGAGKHTCIGDRFALTELATAVATITRRIRFALLPRQTVRPVARATVRPSTLSMTVLRREGSAARNGD</sequence>
<accession>A0ABW2EBP4</accession>
<dbReference type="InterPro" id="IPR001128">
    <property type="entry name" value="Cyt_P450"/>
</dbReference>
<keyword evidence="5" id="KW-1185">Reference proteome</keyword>
<dbReference type="InterPro" id="IPR036396">
    <property type="entry name" value="Cyt_P450_sf"/>
</dbReference>
<keyword evidence="3" id="KW-0560">Oxidoreductase</keyword>
<proteinExistence type="inferred from homology"/>
<organism evidence="4 5">
    <name type="scientific">Streptomyces viridiviolaceus</name>
    <dbReference type="NCBI Taxonomy" id="68282"/>
    <lineage>
        <taxon>Bacteria</taxon>
        <taxon>Bacillati</taxon>
        <taxon>Actinomycetota</taxon>
        <taxon>Actinomycetes</taxon>
        <taxon>Kitasatosporales</taxon>
        <taxon>Streptomycetaceae</taxon>
        <taxon>Streptomyces</taxon>
    </lineage>
</organism>
<dbReference type="Pfam" id="PF00067">
    <property type="entry name" value="p450"/>
    <property type="match status" value="1"/>
</dbReference>
<dbReference type="InterPro" id="IPR017972">
    <property type="entry name" value="Cyt_P450_CS"/>
</dbReference>
<evidence type="ECO:0000256" key="3">
    <source>
        <dbReference type="RuleBase" id="RU000461"/>
    </source>
</evidence>
<comment type="similarity">
    <text evidence="2 3">Belongs to the cytochrome P450 family.</text>
</comment>
<dbReference type="RefSeq" id="WP_268255035.1">
    <property type="nucleotide sequence ID" value="NZ_BMWA01000056.1"/>
</dbReference>
<reference evidence="5" key="1">
    <citation type="journal article" date="2019" name="Int. J. Syst. Evol. Microbiol.">
        <title>The Global Catalogue of Microorganisms (GCM) 10K type strain sequencing project: providing services to taxonomists for standard genome sequencing and annotation.</title>
        <authorList>
            <consortium name="The Broad Institute Genomics Platform"/>
            <consortium name="The Broad Institute Genome Sequencing Center for Infectious Disease"/>
            <person name="Wu L."/>
            <person name="Ma J."/>
        </authorList>
    </citation>
    <scope>NUCLEOTIDE SEQUENCE [LARGE SCALE GENOMIC DNA]</scope>
    <source>
        <strain evidence="5">JCM 4855</strain>
    </source>
</reference>
<keyword evidence="3" id="KW-0503">Monooxygenase</keyword>
<dbReference type="Proteomes" id="UP001596409">
    <property type="component" value="Unassembled WGS sequence"/>
</dbReference>
<evidence type="ECO:0000256" key="2">
    <source>
        <dbReference type="ARBA" id="ARBA00010617"/>
    </source>
</evidence>
<dbReference type="PROSITE" id="PS00086">
    <property type="entry name" value="CYTOCHROME_P450"/>
    <property type="match status" value="1"/>
</dbReference>
<dbReference type="PANTHER" id="PTHR24305">
    <property type="entry name" value="CYTOCHROME P450"/>
    <property type="match status" value="1"/>
</dbReference>
<evidence type="ECO:0000313" key="4">
    <source>
        <dbReference type="EMBL" id="MFC7016201.1"/>
    </source>
</evidence>
<gene>
    <name evidence="4" type="ORF">ACFQMH_31835</name>
</gene>
<dbReference type="EMBL" id="JBHSYM010000078">
    <property type="protein sequence ID" value="MFC7016201.1"/>
    <property type="molecule type" value="Genomic_DNA"/>
</dbReference>
<comment type="caution">
    <text evidence="4">The sequence shown here is derived from an EMBL/GenBank/DDBJ whole genome shotgun (WGS) entry which is preliminary data.</text>
</comment>
<dbReference type="Gene3D" id="1.10.630.10">
    <property type="entry name" value="Cytochrome P450"/>
    <property type="match status" value="1"/>
</dbReference>
<evidence type="ECO:0000256" key="1">
    <source>
        <dbReference type="ARBA" id="ARBA00001971"/>
    </source>
</evidence>
<dbReference type="InterPro" id="IPR050121">
    <property type="entry name" value="Cytochrome_P450_monoxygenase"/>
</dbReference>